<dbReference type="RefSeq" id="WP_070390692.1">
    <property type="nucleotide sequence ID" value="NZ_CP017599.1"/>
</dbReference>
<dbReference type="InterPro" id="IPR024131">
    <property type="entry name" value="UPF0489"/>
</dbReference>
<organism evidence="1 2">
    <name type="scientific">Moorena producens PAL-8-15-08-1</name>
    <dbReference type="NCBI Taxonomy" id="1458985"/>
    <lineage>
        <taxon>Bacteria</taxon>
        <taxon>Bacillati</taxon>
        <taxon>Cyanobacteriota</taxon>
        <taxon>Cyanophyceae</taxon>
        <taxon>Coleofasciculales</taxon>
        <taxon>Coleofasciculaceae</taxon>
        <taxon>Moorena</taxon>
    </lineage>
</organism>
<dbReference type="STRING" id="1458985.BJP34_00860"/>
<evidence type="ECO:0000313" key="2">
    <source>
        <dbReference type="Proteomes" id="UP000177870"/>
    </source>
</evidence>
<dbReference type="Pfam" id="PF12640">
    <property type="entry name" value="UPF0489"/>
    <property type="match status" value="1"/>
</dbReference>
<dbReference type="EMBL" id="CP017599">
    <property type="protein sequence ID" value="AOW98179.1"/>
    <property type="molecule type" value="Genomic_DNA"/>
</dbReference>
<sequence>MIPVFIVEEHNEAFLIWHYAVMEKLMLASNNILLHVDEHSDFRSPRFNQSIDSIDRTNLKDVYHFTYNELNIENFIIPAIYQGLFKQFYWLQHPYPNLSTTPKSICISSSDSEGNCLISKTFHKDEVKAKTYFKWLIDPNYQLAQIHNLTVDDEFTDNQLVVLDIDLDYFSCNQEFKIIQGNIEITEAQYQSFIQDRYHYLRVLLGSGVSSRVEDGKYYLVFKHNPYSSNVSQGQKKVSESEIVKRIKELVGFLQNNKVQLQLVCLCRSRISGYTPDDQWKFIEDLLLEQLGEVYDINVMSIDEILAAQSLNQPLISSPD</sequence>
<protein>
    <submittedName>
        <fullName evidence="1">Uncharacterized protein</fullName>
    </submittedName>
</protein>
<gene>
    <name evidence="1" type="ORF">BJP34_00860</name>
</gene>
<dbReference type="AlphaFoldDB" id="A0A1D8TKN6"/>
<reference evidence="2" key="1">
    <citation type="submission" date="2016-10" db="EMBL/GenBank/DDBJ databases">
        <title>Comparative genomics uncovers the prolific and rare metabolic potential of the cyanobacterial genus Moorea.</title>
        <authorList>
            <person name="Leao T."/>
            <person name="Castelao G."/>
            <person name="Korobeynikov A."/>
            <person name="Monroe E.A."/>
            <person name="Podell S."/>
            <person name="Glukhov E."/>
            <person name="Allen E."/>
            <person name="Gerwick W.H."/>
            <person name="Gerwick L."/>
        </authorList>
    </citation>
    <scope>NUCLEOTIDE SEQUENCE [LARGE SCALE GENOMIC DNA]</scope>
    <source>
        <strain evidence="2">PAL-8-15-08-1</strain>
    </source>
</reference>
<accession>A0A1D8TKN6</accession>
<evidence type="ECO:0000313" key="1">
    <source>
        <dbReference type="EMBL" id="AOW98179.1"/>
    </source>
</evidence>
<dbReference type="KEGG" id="mpro:BJP34_00860"/>
<dbReference type="OrthoDB" id="2066753at2"/>
<dbReference type="Proteomes" id="UP000177870">
    <property type="component" value="Chromosome"/>
</dbReference>
<proteinExistence type="predicted"/>
<dbReference type="PANTHER" id="PTHR13225">
    <property type="entry name" value="MISEXPRESSION SUPPRESSOR OF RAS 6"/>
    <property type="match status" value="1"/>
</dbReference>
<name>A0A1D8TKN6_9CYAN</name>
<dbReference type="PANTHER" id="PTHR13225:SF3">
    <property type="entry name" value="UPF0489 PROTEIN C5ORF22"/>
    <property type="match status" value="1"/>
</dbReference>